<protein>
    <submittedName>
        <fullName evidence="1">Uncharacterized protein</fullName>
    </submittedName>
</protein>
<evidence type="ECO:0000313" key="2">
    <source>
        <dbReference type="Proteomes" id="UP001162483"/>
    </source>
</evidence>
<organism evidence="1 2">
    <name type="scientific">Staurois parvus</name>
    <dbReference type="NCBI Taxonomy" id="386267"/>
    <lineage>
        <taxon>Eukaryota</taxon>
        <taxon>Metazoa</taxon>
        <taxon>Chordata</taxon>
        <taxon>Craniata</taxon>
        <taxon>Vertebrata</taxon>
        <taxon>Euteleostomi</taxon>
        <taxon>Amphibia</taxon>
        <taxon>Batrachia</taxon>
        <taxon>Anura</taxon>
        <taxon>Neobatrachia</taxon>
        <taxon>Ranoidea</taxon>
        <taxon>Ranidae</taxon>
        <taxon>Staurois</taxon>
    </lineage>
</organism>
<reference evidence="1" key="1">
    <citation type="submission" date="2023-05" db="EMBL/GenBank/DDBJ databases">
        <authorList>
            <person name="Stuckert A."/>
        </authorList>
    </citation>
    <scope>NUCLEOTIDE SEQUENCE</scope>
</reference>
<name>A0ABN9C9N1_9NEOB</name>
<dbReference type="Proteomes" id="UP001162483">
    <property type="component" value="Unassembled WGS sequence"/>
</dbReference>
<keyword evidence="2" id="KW-1185">Reference proteome</keyword>
<comment type="caution">
    <text evidence="1">The sequence shown here is derived from an EMBL/GenBank/DDBJ whole genome shotgun (WGS) entry which is preliminary data.</text>
</comment>
<proteinExistence type="predicted"/>
<accession>A0ABN9C9N1</accession>
<dbReference type="EMBL" id="CATNWA010008766">
    <property type="protein sequence ID" value="CAI9556766.1"/>
    <property type="molecule type" value="Genomic_DNA"/>
</dbReference>
<gene>
    <name evidence="1" type="ORF">SPARVUS_LOCUS4588308</name>
</gene>
<sequence length="11" mass="1182">MSVLSVGNTFQ</sequence>
<evidence type="ECO:0000313" key="1">
    <source>
        <dbReference type="EMBL" id="CAI9556766.1"/>
    </source>
</evidence>